<keyword evidence="4" id="KW-0804">Transcription</keyword>
<accession>A0A7J6W8S7</accession>
<dbReference type="GO" id="GO:0003677">
    <property type="term" value="F:DNA binding"/>
    <property type="evidence" value="ECO:0007669"/>
    <property type="project" value="UniProtKB-KW"/>
</dbReference>
<feature type="compositionally biased region" description="Acidic residues" evidence="6">
    <location>
        <begin position="157"/>
        <end position="170"/>
    </location>
</feature>
<name>A0A7J6W8S7_THATH</name>
<feature type="region of interest" description="Disordered" evidence="6">
    <location>
        <begin position="137"/>
        <end position="192"/>
    </location>
</feature>
<proteinExistence type="predicted"/>
<keyword evidence="9" id="KW-1185">Reference proteome</keyword>
<evidence type="ECO:0000259" key="7">
    <source>
        <dbReference type="PROSITE" id="PS50982"/>
    </source>
</evidence>
<dbReference type="Gene3D" id="3.30.890.10">
    <property type="entry name" value="Methyl-cpg-binding Protein 2, Chain A"/>
    <property type="match status" value="1"/>
</dbReference>
<dbReference type="PROSITE" id="PS50982">
    <property type="entry name" value="MBD"/>
    <property type="match status" value="1"/>
</dbReference>
<keyword evidence="3" id="KW-0238">DNA-binding</keyword>
<evidence type="ECO:0000256" key="2">
    <source>
        <dbReference type="ARBA" id="ARBA00023015"/>
    </source>
</evidence>
<dbReference type="GO" id="GO:0005634">
    <property type="term" value="C:nucleus"/>
    <property type="evidence" value="ECO:0007669"/>
    <property type="project" value="UniProtKB-SubCell"/>
</dbReference>
<evidence type="ECO:0000256" key="1">
    <source>
        <dbReference type="ARBA" id="ARBA00004123"/>
    </source>
</evidence>
<keyword evidence="5" id="KW-0539">Nucleus</keyword>
<organism evidence="8 9">
    <name type="scientific">Thalictrum thalictroides</name>
    <name type="common">Rue-anemone</name>
    <name type="synonym">Anemone thalictroides</name>
    <dbReference type="NCBI Taxonomy" id="46969"/>
    <lineage>
        <taxon>Eukaryota</taxon>
        <taxon>Viridiplantae</taxon>
        <taxon>Streptophyta</taxon>
        <taxon>Embryophyta</taxon>
        <taxon>Tracheophyta</taxon>
        <taxon>Spermatophyta</taxon>
        <taxon>Magnoliopsida</taxon>
        <taxon>Ranunculales</taxon>
        <taxon>Ranunculaceae</taxon>
        <taxon>Thalictroideae</taxon>
        <taxon>Thalictrum</taxon>
    </lineage>
</organism>
<comment type="subcellular location">
    <subcellularLocation>
        <location evidence="1">Nucleus</location>
    </subcellularLocation>
</comment>
<evidence type="ECO:0000313" key="8">
    <source>
        <dbReference type="EMBL" id="KAF5193846.1"/>
    </source>
</evidence>
<gene>
    <name evidence="8" type="ORF">FRX31_016570</name>
</gene>
<evidence type="ECO:0000313" key="9">
    <source>
        <dbReference type="Proteomes" id="UP000554482"/>
    </source>
</evidence>
<reference evidence="8 9" key="1">
    <citation type="submission" date="2020-06" db="EMBL/GenBank/DDBJ databases">
        <title>Transcriptomic and genomic resources for Thalictrum thalictroides and T. hernandezii: Facilitating candidate gene discovery in an emerging model plant lineage.</title>
        <authorList>
            <person name="Arias T."/>
            <person name="Riano-Pachon D.M."/>
            <person name="Di Stilio V.S."/>
        </authorList>
    </citation>
    <scope>NUCLEOTIDE SEQUENCE [LARGE SCALE GENOMIC DNA]</scope>
    <source>
        <strain evidence="9">cv. WT478/WT964</strain>
        <tissue evidence="8">Leaves</tissue>
    </source>
</reference>
<evidence type="ECO:0000256" key="3">
    <source>
        <dbReference type="ARBA" id="ARBA00023125"/>
    </source>
</evidence>
<evidence type="ECO:0000256" key="6">
    <source>
        <dbReference type="SAM" id="MobiDB-lite"/>
    </source>
</evidence>
<feature type="domain" description="MBD" evidence="7">
    <location>
        <begin position="78"/>
        <end position="152"/>
    </location>
</feature>
<comment type="caution">
    <text evidence="8">The sequence shown here is derived from an EMBL/GenBank/DDBJ whole genome shotgun (WGS) entry which is preliminary data.</text>
</comment>
<evidence type="ECO:0000256" key="4">
    <source>
        <dbReference type="ARBA" id="ARBA00023163"/>
    </source>
</evidence>
<keyword evidence="2" id="KW-0805">Transcription regulation</keyword>
<sequence length="192" mass="21395">MSNINTDISYSSSTSENINIPADPQVAAMAAASPASFSIMEEPIAAIPLRFRLPQSSPSTPPAEKRKHNGKWKDVTDRKALKKNTDWVPSDWTIRIKDRLNGYTAGRVDHQFVAPNGIKFRSKKEVMAYREHGTLPKTVSKATRRKLSENVTKTQLDSEDEEKIEAEEKEDEQKVEQEAPASGSGAVEKGWL</sequence>
<dbReference type="OrthoDB" id="2001430at2759"/>
<dbReference type="Pfam" id="PF01429">
    <property type="entry name" value="MBD"/>
    <property type="match status" value="1"/>
</dbReference>
<dbReference type="EMBL" id="JABWDY010019528">
    <property type="protein sequence ID" value="KAF5193846.1"/>
    <property type="molecule type" value="Genomic_DNA"/>
</dbReference>
<dbReference type="SUPFAM" id="SSF54171">
    <property type="entry name" value="DNA-binding domain"/>
    <property type="match status" value="1"/>
</dbReference>
<feature type="region of interest" description="Disordered" evidence="6">
    <location>
        <begin position="50"/>
        <end position="77"/>
    </location>
</feature>
<protein>
    <recommendedName>
        <fullName evidence="7">MBD domain-containing protein</fullName>
    </recommendedName>
</protein>
<evidence type="ECO:0000256" key="5">
    <source>
        <dbReference type="ARBA" id="ARBA00023242"/>
    </source>
</evidence>
<dbReference type="InterPro" id="IPR001739">
    <property type="entry name" value="Methyl_CpG_DNA-bd"/>
</dbReference>
<dbReference type="Proteomes" id="UP000554482">
    <property type="component" value="Unassembled WGS sequence"/>
</dbReference>
<dbReference type="AlphaFoldDB" id="A0A7J6W8S7"/>
<dbReference type="InterPro" id="IPR016177">
    <property type="entry name" value="DNA-bd_dom_sf"/>
</dbReference>